<keyword evidence="2" id="KW-0964">Secreted</keyword>
<comment type="subcellular location">
    <subcellularLocation>
        <location evidence="1">Secreted</location>
    </subcellularLocation>
</comment>
<feature type="region of interest" description="Disordered" evidence="5">
    <location>
        <begin position="28"/>
        <end position="58"/>
    </location>
</feature>
<dbReference type="PANTHER" id="PTHR24264:SF65">
    <property type="entry name" value="SRCR DOMAIN-CONTAINING PROTEIN"/>
    <property type="match status" value="1"/>
</dbReference>
<keyword evidence="6" id="KW-0732">Signal</keyword>
<evidence type="ECO:0000256" key="3">
    <source>
        <dbReference type="ARBA" id="ARBA00022670"/>
    </source>
</evidence>
<evidence type="ECO:0000256" key="1">
    <source>
        <dbReference type="ARBA" id="ARBA00004613"/>
    </source>
</evidence>
<name>A0A1A7BFE3_9SPHN</name>
<dbReference type="GO" id="GO:0006508">
    <property type="term" value="P:proteolysis"/>
    <property type="evidence" value="ECO:0007669"/>
    <property type="project" value="UniProtKB-KW"/>
</dbReference>
<dbReference type="SMART" id="SM00671">
    <property type="entry name" value="SEL1"/>
    <property type="match status" value="2"/>
</dbReference>
<proteinExistence type="predicted"/>
<reference evidence="8 9" key="1">
    <citation type="submission" date="2016-06" db="EMBL/GenBank/DDBJ databases">
        <title>Genome sequence of Porphyrobacter dokdonensis DSW-74.</title>
        <authorList>
            <person name="Kim J.F."/>
            <person name="Song J.Y."/>
        </authorList>
    </citation>
    <scope>NUCLEOTIDE SEQUENCE [LARGE SCALE GENOMIC DNA]</scope>
    <source>
        <strain evidence="8 9">DSW-74</strain>
    </source>
</reference>
<dbReference type="Pfam" id="PF00089">
    <property type="entry name" value="Trypsin"/>
    <property type="match status" value="1"/>
</dbReference>
<dbReference type="CDD" id="cd00190">
    <property type="entry name" value="Tryp_SPc"/>
    <property type="match status" value="1"/>
</dbReference>
<protein>
    <recommendedName>
        <fullName evidence="7">Peptidase S1 domain-containing protein</fullName>
    </recommendedName>
</protein>
<evidence type="ECO:0000256" key="4">
    <source>
        <dbReference type="ARBA" id="ARBA00022801"/>
    </source>
</evidence>
<dbReference type="Proteomes" id="UP000092484">
    <property type="component" value="Unassembled WGS sequence"/>
</dbReference>
<dbReference type="InterPro" id="IPR001314">
    <property type="entry name" value="Peptidase_S1A"/>
</dbReference>
<dbReference type="STRING" id="1300349.I603_1651"/>
<dbReference type="PATRIC" id="fig|1300349.4.peg.1646"/>
<dbReference type="InterPro" id="IPR009003">
    <property type="entry name" value="Peptidase_S1_PA"/>
</dbReference>
<dbReference type="PROSITE" id="PS00134">
    <property type="entry name" value="TRYPSIN_HIS"/>
    <property type="match status" value="1"/>
</dbReference>
<comment type="caution">
    <text evidence="8">The sequence shown here is derived from an EMBL/GenBank/DDBJ whole genome shotgun (WGS) entry which is preliminary data.</text>
</comment>
<keyword evidence="4" id="KW-0378">Hydrolase</keyword>
<dbReference type="PANTHER" id="PTHR24264">
    <property type="entry name" value="TRYPSIN-RELATED"/>
    <property type="match status" value="1"/>
</dbReference>
<feature type="signal peptide" evidence="6">
    <location>
        <begin position="1"/>
        <end position="21"/>
    </location>
</feature>
<dbReference type="PROSITE" id="PS50240">
    <property type="entry name" value="TRYPSIN_DOM"/>
    <property type="match status" value="1"/>
</dbReference>
<dbReference type="AlphaFoldDB" id="A0A1A7BFE3"/>
<accession>A0A1A7BFE3</accession>
<keyword evidence="3" id="KW-0645">Protease</keyword>
<sequence length="758" mass="81207">MARGFVLLLGALLGCAIPAAAQDMSPGSFPTSSALVERADPDESPARREREEAAARADRTACDEGKSSGCAALGLAYLTGAGVPQNRPLAEVLLREACDADEGTACMGLGQLYLPRVAFSEEDKAMLEQAGSAFDRGCRLGVLDACERVAAILDGTDEVAADALRRDTCAKGGTASCRRLADDLSMRDESAAAQTEAQRVFARLCRSGDRESCVSHARWLTQQQERDEDSRSPELREIQSLGCRAGDGYLCHDLAMAVFAEGSGPPEQRVEALALFDRACDNESDFCSIRTAIHARPLLVQGCEAGRAQDCYALGELYQAPGSPLESAADARAPMGKACEGGIIEACTIAAELALQDSAPDAAARAERWYRTGCAGGQAGSCIAFGRRLVDGDGFPRDPGQGYPLLASACASGRTDICDELETRTATDPEAPVPVADNSYLPDDPEALEERQRRINEENAAERRAWRESVCTSTAVTFRGTLYEDTICDPLQRLIGGYRLRPGQAPWQALLWRPERLGTEILRPGARVACGGAMVATGWILTAAHCIVDKNKKSLLGPGHRIRLGVYNPQADEGVSYPILRAIPHPRYHEPSRAFDIALVRIDPRSGVKGEATNSIRAIRLDPVSLDKRTITNGLPVYTYGWGLTALEGETSTYLKGAKLRLEDPAACTRRTKFRGPLLEGAVLCASAPDNSQACYGDSGGPLITYGDTGNVPTVIAVVSAGEDCGTTGVPSRYTRIAKVRDWIDDTMAGRPHNPRRR</sequence>
<feature type="domain" description="Peptidase S1" evidence="7">
    <location>
        <begin position="494"/>
        <end position="749"/>
    </location>
</feature>
<evidence type="ECO:0000313" key="8">
    <source>
        <dbReference type="EMBL" id="OBV11243.1"/>
    </source>
</evidence>
<dbReference type="InterPro" id="IPR050127">
    <property type="entry name" value="Serine_Proteases_S1"/>
</dbReference>
<dbReference type="InterPro" id="IPR011990">
    <property type="entry name" value="TPR-like_helical_dom_sf"/>
</dbReference>
<dbReference type="SUPFAM" id="SSF50494">
    <property type="entry name" value="Trypsin-like serine proteases"/>
    <property type="match status" value="1"/>
</dbReference>
<dbReference type="GO" id="GO:0004252">
    <property type="term" value="F:serine-type endopeptidase activity"/>
    <property type="evidence" value="ECO:0007669"/>
    <property type="project" value="InterPro"/>
</dbReference>
<dbReference type="InterPro" id="IPR018114">
    <property type="entry name" value="TRYPSIN_HIS"/>
</dbReference>
<evidence type="ECO:0000256" key="5">
    <source>
        <dbReference type="SAM" id="MobiDB-lite"/>
    </source>
</evidence>
<feature type="compositionally biased region" description="Basic and acidic residues" evidence="5">
    <location>
        <begin position="37"/>
        <end position="58"/>
    </location>
</feature>
<dbReference type="PRINTS" id="PR00722">
    <property type="entry name" value="CHYMOTRYPSIN"/>
</dbReference>
<dbReference type="RefSeq" id="WP_068863896.1">
    <property type="nucleotide sequence ID" value="NZ_LZYB01000003.1"/>
</dbReference>
<dbReference type="InterPro" id="IPR006597">
    <property type="entry name" value="Sel1-like"/>
</dbReference>
<dbReference type="GO" id="GO:0005615">
    <property type="term" value="C:extracellular space"/>
    <property type="evidence" value="ECO:0007669"/>
    <property type="project" value="TreeGrafter"/>
</dbReference>
<dbReference type="SUPFAM" id="SSF81901">
    <property type="entry name" value="HCP-like"/>
    <property type="match status" value="2"/>
</dbReference>
<gene>
    <name evidence="8" type="ORF">I603_1651</name>
</gene>
<dbReference type="EMBL" id="LZYB01000003">
    <property type="protein sequence ID" value="OBV11243.1"/>
    <property type="molecule type" value="Genomic_DNA"/>
</dbReference>
<feature type="chain" id="PRO_5008354917" description="Peptidase S1 domain-containing protein" evidence="6">
    <location>
        <begin position="22"/>
        <end position="758"/>
    </location>
</feature>
<dbReference type="SMART" id="SM00020">
    <property type="entry name" value="Tryp_SPc"/>
    <property type="match status" value="1"/>
</dbReference>
<dbReference type="Gene3D" id="2.40.10.10">
    <property type="entry name" value="Trypsin-like serine proteases"/>
    <property type="match status" value="1"/>
</dbReference>
<dbReference type="InterPro" id="IPR001254">
    <property type="entry name" value="Trypsin_dom"/>
</dbReference>
<evidence type="ECO:0000256" key="2">
    <source>
        <dbReference type="ARBA" id="ARBA00022525"/>
    </source>
</evidence>
<evidence type="ECO:0000256" key="6">
    <source>
        <dbReference type="SAM" id="SignalP"/>
    </source>
</evidence>
<keyword evidence="9" id="KW-1185">Reference proteome</keyword>
<evidence type="ECO:0000313" key="9">
    <source>
        <dbReference type="Proteomes" id="UP000092484"/>
    </source>
</evidence>
<dbReference type="InterPro" id="IPR043504">
    <property type="entry name" value="Peptidase_S1_PA_chymotrypsin"/>
</dbReference>
<dbReference type="Gene3D" id="1.25.40.10">
    <property type="entry name" value="Tetratricopeptide repeat domain"/>
    <property type="match status" value="2"/>
</dbReference>
<evidence type="ECO:0000259" key="7">
    <source>
        <dbReference type="PROSITE" id="PS50240"/>
    </source>
</evidence>
<organism evidence="8 9">
    <name type="scientific">Erythrobacter dokdonensis DSW-74</name>
    <dbReference type="NCBI Taxonomy" id="1300349"/>
    <lineage>
        <taxon>Bacteria</taxon>
        <taxon>Pseudomonadati</taxon>
        <taxon>Pseudomonadota</taxon>
        <taxon>Alphaproteobacteria</taxon>
        <taxon>Sphingomonadales</taxon>
        <taxon>Erythrobacteraceae</taxon>
        <taxon>Erythrobacter/Porphyrobacter group</taxon>
        <taxon>Erythrobacter</taxon>
    </lineage>
</organism>
<dbReference type="PROSITE" id="PS51257">
    <property type="entry name" value="PROKAR_LIPOPROTEIN"/>
    <property type="match status" value="1"/>
</dbReference>